<protein>
    <submittedName>
        <fullName evidence="1">Sporulation initiation phosphotransferase F</fullName>
    </submittedName>
</protein>
<dbReference type="GO" id="GO:0016740">
    <property type="term" value="F:transferase activity"/>
    <property type="evidence" value="ECO:0007669"/>
    <property type="project" value="UniProtKB-KW"/>
</dbReference>
<sequence length="37" mass="4130">MTNAMRIPILRSVARAREARGREGIEFGMERAQRAGA</sequence>
<accession>S9PIR7</accession>
<proteinExistence type="predicted"/>
<dbReference type="Proteomes" id="UP000011682">
    <property type="component" value="Unassembled WGS sequence"/>
</dbReference>
<reference evidence="1" key="1">
    <citation type="submission" date="2013-05" db="EMBL/GenBank/DDBJ databases">
        <title>Genome assembly of Cystobacter fuscus DSM 2262.</title>
        <authorList>
            <person name="Sharma G."/>
            <person name="Khatri I."/>
            <person name="Kaur C."/>
            <person name="Mayilraj S."/>
            <person name="Subramanian S."/>
        </authorList>
    </citation>
    <scope>NUCLEOTIDE SEQUENCE [LARGE SCALE GENOMIC DNA]</scope>
    <source>
        <strain evidence="1">DSM 2262</strain>
    </source>
</reference>
<evidence type="ECO:0000313" key="1">
    <source>
        <dbReference type="EMBL" id="EPX62307.1"/>
    </source>
</evidence>
<keyword evidence="2" id="KW-1185">Reference proteome</keyword>
<dbReference type="EMBL" id="ANAH02000007">
    <property type="protein sequence ID" value="EPX62307.1"/>
    <property type="molecule type" value="Genomic_DNA"/>
</dbReference>
<comment type="caution">
    <text evidence="1">The sequence shown here is derived from an EMBL/GenBank/DDBJ whole genome shotgun (WGS) entry which is preliminary data.</text>
</comment>
<dbReference type="AlphaFoldDB" id="S9PIR7"/>
<gene>
    <name evidence="1" type="ORF">D187_008494</name>
</gene>
<name>S9PIR7_CYSF2</name>
<organism evidence="1 2">
    <name type="scientific">Cystobacter fuscus (strain ATCC 25194 / DSM 2262 / NBRC 100088 / M29)</name>
    <dbReference type="NCBI Taxonomy" id="1242864"/>
    <lineage>
        <taxon>Bacteria</taxon>
        <taxon>Pseudomonadati</taxon>
        <taxon>Myxococcota</taxon>
        <taxon>Myxococcia</taxon>
        <taxon>Myxococcales</taxon>
        <taxon>Cystobacterineae</taxon>
        <taxon>Archangiaceae</taxon>
        <taxon>Cystobacter</taxon>
    </lineage>
</organism>
<evidence type="ECO:0000313" key="2">
    <source>
        <dbReference type="Proteomes" id="UP000011682"/>
    </source>
</evidence>